<dbReference type="AlphaFoldDB" id="A0AAX1J4J5"/>
<gene>
    <name evidence="2" type="ORF">I2456_16465</name>
    <name evidence="1" type="ORF">MKUB_54750</name>
</gene>
<name>A0AAX1J4J5_9MYCO</name>
<dbReference type="Proteomes" id="UP000663583">
    <property type="component" value="Chromosome"/>
</dbReference>
<dbReference type="EMBL" id="CP065047">
    <property type="protein sequence ID" value="QPI36151.1"/>
    <property type="molecule type" value="Genomic_DNA"/>
</dbReference>
<proteinExistence type="predicted"/>
<protein>
    <recommendedName>
        <fullName evidence="5">Secreted protein</fullName>
    </recommendedName>
</protein>
<evidence type="ECO:0000313" key="3">
    <source>
        <dbReference type="Proteomes" id="UP000465306"/>
    </source>
</evidence>
<evidence type="ECO:0000313" key="1">
    <source>
        <dbReference type="EMBL" id="GFG67985.1"/>
    </source>
</evidence>
<evidence type="ECO:0000313" key="4">
    <source>
        <dbReference type="Proteomes" id="UP000663583"/>
    </source>
</evidence>
<organism evidence="2 4">
    <name type="scientific">Mycobacterium kubicae</name>
    <dbReference type="NCBI Taxonomy" id="120959"/>
    <lineage>
        <taxon>Bacteria</taxon>
        <taxon>Bacillati</taxon>
        <taxon>Actinomycetota</taxon>
        <taxon>Actinomycetes</taxon>
        <taxon>Mycobacteriales</taxon>
        <taxon>Mycobacteriaceae</taxon>
        <taxon>Mycobacterium</taxon>
        <taxon>Mycobacterium simiae complex</taxon>
    </lineage>
</organism>
<reference evidence="2" key="3">
    <citation type="submission" date="2020-11" db="EMBL/GenBank/DDBJ databases">
        <title>Intraspecies plasmid and genomic variation of Mycobacterium kubicae revealed by the complete genome sequences of two clinical isolates.</title>
        <authorList>
            <person name="Hendrix J.R."/>
            <person name="Epperson L.E."/>
            <person name="Honda J.R."/>
            <person name="Strong M."/>
        </authorList>
    </citation>
    <scope>NUCLEOTIDE SEQUENCE</scope>
    <source>
        <strain evidence="2">JCM 13573</strain>
    </source>
</reference>
<dbReference type="EMBL" id="BLKU01000005">
    <property type="protein sequence ID" value="GFG67985.1"/>
    <property type="molecule type" value="Genomic_DNA"/>
</dbReference>
<evidence type="ECO:0000313" key="2">
    <source>
        <dbReference type="EMBL" id="QPI36151.1"/>
    </source>
</evidence>
<dbReference type="Proteomes" id="UP000465306">
    <property type="component" value="Unassembled WGS sequence"/>
</dbReference>
<accession>A0AAX1J4J5</accession>
<evidence type="ECO:0008006" key="5">
    <source>
        <dbReference type="Google" id="ProtNLM"/>
    </source>
</evidence>
<reference evidence="1" key="2">
    <citation type="submission" date="2020-02" db="EMBL/GenBank/DDBJ databases">
        <authorList>
            <person name="Matsumoto Y."/>
            <person name="Kinjo T."/>
            <person name="Motooka D."/>
            <person name="Nabeya D."/>
            <person name="Jung N."/>
            <person name="Uechi K."/>
            <person name="Horii T."/>
            <person name="Iida T."/>
            <person name="Fujita J."/>
            <person name="Nakamura S."/>
        </authorList>
    </citation>
    <scope>NUCLEOTIDE SEQUENCE</scope>
    <source>
        <strain evidence="1">JCM 13573</strain>
    </source>
</reference>
<dbReference type="RefSeq" id="WP_163703945.1">
    <property type="nucleotide sequence ID" value="NZ_BLKU01000005.1"/>
</dbReference>
<reference evidence="1 3" key="1">
    <citation type="journal article" date="2019" name="Emerg. Microbes Infect.">
        <title>Comprehensive subspecies identification of 175 nontuberculous mycobacteria species based on 7547 genomic profiles.</title>
        <authorList>
            <person name="Matsumoto Y."/>
            <person name="Kinjo T."/>
            <person name="Motooka D."/>
            <person name="Nabeya D."/>
            <person name="Jung N."/>
            <person name="Uechi K."/>
            <person name="Horii T."/>
            <person name="Iida T."/>
            <person name="Fujita J."/>
            <person name="Nakamura S."/>
        </authorList>
    </citation>
    <scope>NUCLEOTIDE SEQUENCE [LARGE SCALE GENOMIC DNA]</scope>
    <source>
        <strain evidence="1 3">JCM 13573</strain>
    </source>
</reference>
<keyword evidence="3" id="KW-1185">Reference proteome</keyword>
<dbReference type="KEGG" id="mku:I2456_16465"/>
<sequence length="116" mass="11860">MRVPRTVIRQNLLASLGVVALVIRATVLGLALAAVLVHGRSTLTCRQGATPARVPAKQPCRGKLLGNPATGAGTYPLCGCHAAKVGEQRCLPSVMAKPGGDGLRGNARAPFDVGVV</sequence>